<evidence type="ECO:0000256" key="7">
    <source>
        <dbReference type="ARBA" id="ARBA00023285"/>
    </source>
</evidence>
<dbReference type="SUPFAM" id="SSF53187">
    <property type="entry name" value="Zn-dependent exopeptidases"/>
    <property type="match status" value="1"/>
</dbReference>
<protein>
    <submittedName>
        <fullName evidence="8">N-acetyl-ornithine/N-acetyl-lysine deacetylase</fullName>
    </submittedName>
</protein>
<dbReference type="AlphaFoldDB" id="H0UNR2"/>
<dbReference type="InterPro" id="IPR050072">
    <property type="entry name" value="Peptidase_M20A"/>
</dbReference>
<evidence type="ECO:0000313" key="8">
    <source>
        <dbReference type="EMBL" id="EHM10477.1"/>
    </source>
</evidence>
<evidence type="ECO:0000313" key="9">
    <source>
        <dbReference type="Proteomes" id="UP000005730"/>
    </source>
</evidence>
<sequence>MDPVELLRGLVEIPSPSFMEERACAFLVENLGCFGWERVIIDGAGNVVAVRGTGPSVVALVGHVDTVPGGPAVRMEAGELWGRGTVDAKGPLCALAVAGGAVEVPPGVSLVFIGAVGEEEDSRGARHALTWLKGVRALLVGEPTGSDGVAVSYRGRLLAEFYASDGGSHRSCHRGPLTDVLVQAARAVEAVSSMEGFSCAVAMMEGVDVGERSARVRLDVRVPLGSSVEVARDVLSAGTEGVSIRVLEAIEPHGVGSDDLVVRAMRRAIRSFRMTPRLLSKMGTCDMNVLAPLGCPMGVYGPGDSRLDHTDEERLRVEDYLKSIEVLRIGLTHITAEVCG</sequence>
<dbReference type="eggNOG" id="COG0624">
    <property type="taxonomic scope" value="Bacteria"/>
</dbReference>
<keyword evidence="7" id="KW-0170">Cobalt</keyword>
<dbReference type="GO" id="GO:0009085">
    <property type="term" value="P:lysine biosynthetic process"/>
    <property type="evidence" value="ECO:0007669"/>
    <property type="project" value="UniProtKB-KW"/>
</dbReference>
<organism evidence="8 9">
    <name type="scientific">Thermanaerovibrio velox DSM 12556</name>
    <dbReference type="NCBI Taxonomy" id="926567"/>
    <lineage>
        <taxon>Bacteria</taxon>
        <taxon>Thermotogati</taxon>
        <taxon>Synergistota</taxon>
        <taxon>Synergistia</taxon>
        <taxon>Synergistales</taxon>
        <taxon>Synergistaceae</taxon>
        <taxon>Thermanaerovibrio</taxon>
    </lineage>
</organism>
<dbReference type="OrthoDB" id="9792335at2"/>
<keyword evidence="9" id="KW-1185">Reference proteome</keyword>
<evidence type="ECO:0000256" key="4">
    <source>
        <dbReference type="ARBA" id="ARBA00022801"/>
    </source>
</evidence>
<dbReference type="InterPro" id="IPR002933">
    <property type="entry name" value="Peptidase_M20"/>
</dbReference>
<evidence type="ECO:0000256" key="6">
    <source>
        <dbReference type="ARBA" id="ARBA00023154"/>
    </source>
</evidence>
<keyword evidence="3" id="KW-0479">Metal-binding</keyword>
<dbReference type="STRING" id="926567.TheveDRAFT_1358"/>
<dbReference type="NCBIfam" id="TIGR01902">
    <property type="entry name" value="dapE-lys-deAc"/>
    <property type="match status" value="1"/>
</dbReference>
<evidence type="ECO:0000256" key="1">
    <source>
        <dbReference type="ARBA" id="ARBA00022490"/>
    </source>
</evidence>
<keyword evidence="5" id="KW-0862">Zinc</keyword>
<evidence type="ECO:0000256" key="5">
    <source>
        <dbReference type="ARBA" id="ARBA00022833"/>
    </source>
</evidence>
<proteinExistence type="predicted"/>
<accession>H0UNR2</accession>
<evidence type="ECO:0000256" key="2">
    <source>
        <dbReference type="ARBA" id="ARBA00022605"/>
    </source>
</evidence>
<dbReference type="PANTHER" id="PTHR43808:SF28">
    <property type="entry name" value="[LYSW]-LYSINE_[LYSW]-ORNITHINE HYDROLASE"/>
    <property type="match status" value="1"/>
</dbReference>
<gene>
    <name evidence="8" type="ORF">TheveDRAFT_1358</name>
</gene>
<dbReference type="GO" id="GO:0050897">
    <property type="term" value="F:cobalt ion binding"/>
    <property type="evidence" value="ECO:0007669"/>
    <property type="project" value="InterPro"/>
</dbReference>
<keyword evidence="2" id="KW-0028">Amino-acid biosynthesis</keyword>
<dbReference type="GO" id="GO:0016811">
    <property type="term" value="F:hydrolase activity, acting on carbon-nitrogen (but not peptide) bonds, in linear amides"/>
    <property type="evidence" value="ECO:0007669"/>
    <property type="project" value="InterPro"/>
</dbReference>
<reference evidence="8 9" key="1">
    <citation type="submission" date="2011-10" db="EMBL/GenBank/DDBJ databases">
        <title>The Noncontiguous Finished genome of Thermanaerovibrio velox DSM 12556.</title>
        <authorList>
            <consortium name="US DOE Joint Genome Institute (JGI-PGF)"/>
            <person name="Lucas S."/>
            <person name="Copeland A."/>
            <person name="Lapidus A."/>
            <person name="Glavina del Rio T."/>
            <person name="Dalin E."/>
            <person name="Tice H."/>
            <person name="Bruce D."/>
            <person name="Goodwin L."/>
            <person name="Pitluck S."/>
            <person name="Peters L."/>
            <person name="Mikhailova N."/>
            <person name="Teshima H."/>
            <person name="Kyrpides N."/>
            <person name="Mavromatis K."/>
            <person name="Ivanova N."/>
            <person name="Markowitz V."/>
            <person name="Cheng J.-F."/>
            <person name="Hugenholtz P."/>
            <person name="Woyke T."/>
            <person name="Wu D."/>
            <person name="Spring S."/>
            <person name="Brambilla E.-M."/>
            <person name="Klenk H.-P."/>
            <person name="Eisen J.A."/>
        </authorList>
    </citation>
    <scope>NUCLEOTIDE SEQUENCE [LARGE SCALE GENOMIC DNA]</scope>
    <source>
        <strain evidence="8 9">DSM 12556</strain>
    </source>
</reference>
<dbReference type="HOGENOM" id="CLU_021802_2_0_0"/>
<keyword evidence="4" id="KW-0378">Hydrolase</keyword>
<dbReference type="GO" id="GO:0008270">
    <property type="term" value="F:zinc ion binding"/>
    <property type="evidence" value="ECO:0007669"/>
    <property type="project" value="InterPro"/>
</dbReference>
<keyword evidence="1" id="KW-0963">Cytoplasm</keyword>
<dbReference type="InterPro" id="IPR010175">
    <property type="entry name" value="LysK"/>
</dbReference>
<dbReference type="InterPro" id="IPR001261">
    <property type="entry name" value="ArgE/DapE_CS"/>
</dbReference>
<dbReference type="Gene3D" id="3.40.630.10">
    <property type="entry name" value="Zn peptidases"/>
    <property type="match status" value="2"/>
</dbReference>
<name>H0UNR2_9BACT</name>
<dbReference type="Pfam" id="PF01546">
    <property type="entry name" value="Peptidase_M20"/>
    <property type="match status" value="1"/>
</dbReference>
<dbReference type="PANTHER" id="PTHR43808">
    <property type="entry name" value="ACETYLORNITHINE DEACETYLASE"/>
    <property type="match status" value="1"/>
</dbReference>
<dbReference type="RefSeq" id="WP_006583971.1">
    <property type="nucleotide sequence ID" value="NZ_CM001377.1"/>
</dbReference>
<dbReference type="PROSITE" id="PS00758">
    <property type="entry name" value="ARGE_DAPE_CPG2_1"/>
    <property type="match status" value="1"/>
</dbReference>
<evidence type="ECO:0000256" key="3">
    <source>
        <dbReference type="ARBA" id="ARBA00022723"/>
    </source>
</evidence>
<dbReference type="EMBL" id="CM001377">
    <property type="protein sequence ID" value="EHM10477.1"/>
    <property type="molecule type" value="Genomic_DNA"/>
</dbReference>
<dbReference type="Proteomes" id="UP000005730">
    <property type="component" value="Chromosome"/>
</dbReference>
<keyword evidence="6" id="KW-0457">Lysine biosynthesis</keyword>